<keyword evidence="3" id="KW-1185">Reference proteome</keyword>
<keyword evidence="1" id="KW-0732">Signal</keyword>
<evidence type="ECO:0000313" key="3">
    <source>
        <dbReference type="Proteomes" id="UP000031977"/>
    </source>
</evidence>
<reference evidence="2 3" key="1">
    <citation type="submission" date="2015-01" db="EMBL/GenBank/DDBJ databases">
        <title>Draft genome of Vibrio mytili type strain CAIM 528.</title>
        <authorList>
            <person name="Gonzalez-Castillo A."/>
            <person name="Gomez-Gil B."/>
            <person name="Enciso-Ibarra J."/>
        </authorList>
    </citation>
    <scope>NUCLEOTIDE SEQUENCE [LARGE SCALE GENOMIC DNA]</scope>
    <source>
        <strain evidence="2 3">CAIM 528</strain>
    </source>
</reference>
<gene>
    <name evidence="2" type="ORF">SU60_15420</name>
</gene>
<organism evidence="2 3">
    <name type="scientific">Vibrio mytili</name>
    <dbReference type="NCBI Taxonomy" id="50718"/>
    <lineage>
        <taxon>Bacteria</taxon>
        <taxon>Pseudomonadati</taxon>
        <taxon>Pseudomonadota</taxon>
        <taxon>Gammaproteobacteria</taxon>
        <taxon>Vibrionales</taxon>
        <taxon>Vibrionaceae</taxon>
        <taxon>Vibrio</taxon>
    </lineage>
</organism>
<dbReference type="AlphaFoldDB" id="A0A0C3HPK6"/>
<dbReference type="RefSeq" id="WP_041156301.1">
    <property type="nucleotide sequence ID" value="NZ_CBCRVP010000016.1"/>
</dbReference>
<evidence type="ECO:0000313" key="2">
    <source>
        <dbReference type="EMBL" id="KIN10051.1"/>
    </source>
</evidence>
<sequence length="112" mass="12492">MNNISLSKKANLLTTAILCSGFIPLKAFAHFPLMSCYFEQNTVVCEAGYSDGSKAVSYEVEMFDYDDNLIAKETTDKRSIATFSNPETDFYLVFDAGHESPVEVDVVEINEK</sequence>
<comment type="caution">
    <text evidence="2">The sequence shown here is derived from an EMBL/GenBank/DDBJ whole genome shotgun (WGS) entry which is preliminary data.</text>
</comment>
<dbReference type="Proteomes" id="UP000031977">
    <property type="component" value="Unassembled WGS sequence"/>
</dbReference>
<feature type="signal peptide" evidence="1">
    <location>
        <begin position="1"/>
        <end position="29"/>
    </location>
</feature>
<name>A0A0C3HPK6_9VIBR</name>
<accession>A0A0C3HPK6</accession>
<feature type="chain" id="PRO_5002178422" evidence="1">
    <location>
        <begin position="30"/>
        <end position="112"/>
    </location>
</feature>
<dbReference type="STRING" id="50718.SU60_15420"/>
<proteinExistence type="predicted"/>
<dbReference type="EMBL" id="JXOK01000061">
    <property type="protein sequence ID" value="KIN10051.1"/>
    <property type="molecule type" value="Genomic_DNA"/>
</dbReference>
<protein>
    <submittedName>
        <fullName evidence="2">Uncharacterized protein</fullName>
    </submittedName>
</protein>
<evidence type="ECO:0000256" key="1">
    <source>
        <dbReference type="SAM" id="SignalP"/>
    </source>
</evidence>